<reference evidence="2 3" key="1">
    <citation type="journal article" date="2019" name="Sci. Rep.">
        <title>Orb-weaving spider Araneus ventricosus genome elucidates the spidroin gene catalogue.</title>
        <authorList>
            <person name="Kono N."/>
            <person name="Nakamura H."/>
            <person name="Ohtoshi R."/>
            <person name="Moran D.A.P."/>
            <person name="Shinohara A."/>
            <person name="Yoshida Y."/>
            <person name="Fujiwara M."/>
            <person name="Mori M."/>
            <person name="Tomita M."/>
            <person name="Arakawa K."/>
        </authorList>
    </citation>
    <scope>NUCLEOTIDE SEQUENCE [LARGE SCALE GENOMIC DNA]</scope>
</reference>
<organism evidence="2 3">
    <name type="scientific">Araneus ventricosus</name>
    <name type="common">Orbweaver spider</name>
    <name type="synonym">Epeira ventricosa</name>
    <dbReference type="NCBI Taxonomy" id="182803"/>
    <lineage>
        <taxon>Eukaryota</taxon>
        <taxon>Metazoa</taxon>
        <taxon>Ecdysozoa</taxon>
        <taxon>Arthropoda</taxon>
        <taxon>Chelicerata</taxon>
        <taxon>Arachnida</taxon>
        <taxon>Araneae</taxon>
        <taxon>Araneomorphae</taxon>
        <taxon>Entelegynae</taxon>
        <taxon>Araneoidea</taxon>
        <taxon>Araneidae</taxon>
        <taxon>Araneus</taxon>
    </lineage>
</organism>
<evidence type="ECO:0000313" key="2">
    <source>
        <dbReference type="EMBL" id="GBN51196.1"/>
    </source>
</evidence>
<evidence type="ECO:0000256" key="1">
    <source>
        <dbReference type="SAM" id="MobiDB-lite"/>
    </source>
</evidence>
<keyword evidence="3" id="KW-1185">Reference proteome</keyword>
<dbReference type="Proteomes" id="UP000499080">
    <property type="component" value="Unassembled WGS sequence"/>
</dbReference>
<feature type="region of interest" description="Disordered" evidence="1">
    <location>
        <begin position="34"/>
        <end position="61"/>
    </location>
</feature>
<protein>
    <submittedName>
        <fullName evidence="2">Uncharacterized protein</fullName>
    </submittedName>
</protein>
<gene>
    <name evidence="2" type="ORF">AVEN_99807_1</name>
</gene>
<evidence type="ECO:0000313" key="3">
    <source>
        <dbReference type="Proteomes" id="UP000499080"/>
    </source>
</evidence>
<proteinExistence type="predicted"/>
<dbReference type="AlphaFoldDB" id="A0A4Y2PM55"/>
<name>A0A4Y2PM55_ARAVE</name>
<sequence length="124" mass="14035">MERVSSFPKIKPVKEQAVNYPQHNENLLHLRTGAKTNPRPVELNRRTSPLPINLNNFPPPNGNSECEKEFYGFLEGVKAMYDSLKSIQNLIKSVAELKDLDSIQDRIYHLIKALGAAVINLSHN</sequence>
<comment type="caution">
    <text evidence="2">The sequence shown here is derived from an EMBL/GenBank/DDBJ whole genome shotgun (WGS) entry which is preliminary data.</text>
</comment>
<accession>A0A4Y2PM55</accession>
<dbReference type="EMBL" id="BGPR01011412">
    <property type="protein sequence ID" value="GBN51196.1"/>
    <property type="molecule type" value="Genomic_DNA"/>
</dbReference>